<comment type="caution">
    <text evidence="2">The sequence shown here is derived from an EMBL/GenBank/DDBJ whole genome shotgun (WGS) entry which is preliminary data.</text>
</comment>
<proteinExistence type="predicted"/>
<evidence type="ECO:0000256" key="1">
    <source>
        <dbReference type="SAM" id="Phobius"/>
    </source>
</evidence>
<dbReference type="Proteomes" id="UP001153678">
    <property type="component" value="Unassembled WGS sequence"/>
</dbReference>
<reference evidence="2" key="1">
    <citation type="submission" date="2022-08" db="EMBL/GenBank/DDBJ databases">
        <authorList>
            <person name="Kallberg Y."/>
            <person name="Tangrot J."/>
            <person name="Rosling A."/>
        </authorList>
    </citation>
    <scope>NUCLEOTIDE SEQUENCE</scope>
    <source>
        <strain evidence="2">Wild A</strain>
    </source>
</reference>
<keyword evidence="1" id="KW-0472">Membrane</keyword>
<feature type="transmembrane region" description="Helical" evidence="1">
    <location>
        <begin position="58"/>
        <end position="82"/>
    </location>
</feature>
<keyword evidence="1" id="KW-1133">Transmembrane helix</keyword>
<evidence type="ECO:0000313" key="3">
    <source>
        <dbReference type="Proteomes" id="UP001153678"/>
    </source>
</evidence>
<keyword evidence="3" id="KW-1185">Reference proteome</keyword>
<name>A0A9W4WHR2_9GLOM</name>
<accession>A0A9W4WHR2</accession>
<gene>
    <name evidence="2" type="ORF">FWILDA_LOCUS693</name>
</gene>
<protein>
    <submittedName>
        <fullName evidence="2">12205_t:CDS:1</fullName>
    </submittedName>
</protein>
<evidence type="ECO:0000313" key="2">
    <source>
        <dbReference type="EMBL" id="CAI2162699.1"/>
    </source>
</evidence>
<dbReference type="AlphaFoldDB" id="A0A9W4WHR2"/>
<organism evidence="2 3">
    <name type="scientific">Funneliformis geosporum</name>
    <dbReference type="NCBI Taxonomy" id="1117311"/>
    <lineage>
        <taxon>Eukaryota</taxon>
        <taxon>Fungi</taxon>
        <taxon>Fungi incertae sedis</taxon>
        <taxon>Mucoromycota</taxon>
        <taxon>Glomeromycotina</taxon>
        <taxon>Glomeromycetes</taxon>
        <taxon>Glomerales</taxon>
        <taxon>Glomeraceae</taxon>
        <taxon>Funneliformis</taxon>
    </lineage>
</organism>
<sequence length="102" mass="11661">MGLIENRIFLFPVFKQKLMNHSSIAPIDDQFAIAHRSYHLNIPDNIPSYSELPYLMNMINGAALSIMSGINVGTFMVMKIIGSYMNVRRAAKRSLETFYFIL</sequence>
<keyword evidence="1" id="KW-0812">Transmembrane</keyword>
<dbReference type="EMBL" id="CAMKVN010000047">
    <property type="protein sequence ID" value="CAI2162699.1"/>
    <property type="molecule type" value="Genomic_DNA"/>
</dbReference>